<evidence type="ECO:0000313" key="2">
    <source>
        <dbReference type="EnsemblPlants" id="LPERR03G17890.1"/>
    </source>
</evidence>
<keyword evidence="3" id="KW-1185">Reference proteome</keyword>
<proteinExistence type="predicted"/>
<dbReference type="Proteomes" id="UP000032180">
    <property type="component" value="Chromosome 3"/>
</dbReference>
<name>A0A0D9VV39_9ORYZ</name>
<reference evidence="2" key="3">
    <citation type="submission" date="2015-04" db="UniProtKB">
        <authorList>
            <consortium name="EnsemblPlants"/>
        </authorList>
    </citation>
    <scope>IDENTIFICATION</scope>
</reference>
<organism evidence="2 3">
    <name type="scientific">Leersia perrieri</name>
    <dbReference type="NCBI Taxonomy" id="77586"/>
    <lineage>
        <taxon>Eukaryota</taxon>
        <taxon>Viridiplantae</taxon>
        <taxon>Streptophyta</taxon>
        <taxon>Embryophyta</taxon>
        <taxon>Tracheophyta</taxon>
        <taxon>Spermatophyta</taxon>
        <taxon>Magnoliopsida</taxon>
        <taxon>Liliopsida</taxon>
        <taxon>Poales</taxon>
        <taxon>Poaceae</taxon>
        <taxon>BOP clade</taxon>
        <taxon>Oryzoideae</taxon>
        <taxon>Oryzeae</taxon>
        <taxon>Oryzinae</taxon>
        <taxon>Leersia</taxon>
    </lineage>
</organism>
<reference evidence="3" key="2">
    <citation type="submission" date="2013-12" db="EMBL/GenBank/DDBJ databases">
        <authorList>
            <person name="Yu Y."/>
            <person name="Lee S."/>
            <person name="de Baynast K."/>
            <person name="Wissotski M."/>
            <person name="Liu L."/>
            <person name="Talag J."/>
            <person name="Goicoechea J."/>
            <person name="Angelova A."/>
            <person name="Jetty R."/>
            <person name="Kudrna D."/>
            <person name="Golser W."/>
            <person name="Rivera L."/>
            <person name="Zhang J."/>
            <person name="Wing R."/>
        </authorList>
    </citation>
    <scope>NUCLEOTIDE SEQUENCE</scope>
</reference>
<reference evidence="2 3" key="1">
    <citation type="submission" date="2012-08" db="EMBL/GenBank/DDBJ databases">
        <title>Oryza genome evolution.</title>
        <authorList>
            <person name="Wing R.A."/>
        </authorList>
    </citation>
    <scope>NUCLEOTIDE SEQUENCE</scope>
</reference>
<accession>A0A0D9VV39</accession>
<evidence type="ECO:0000313" key="3">
    <source>
        <dbReference type="Proteomes" id="UP000032180"/>
    </source>
</evidence>
<dbReference type="Gramene" id="LPERR03G17890.1">
    <property type="protein sequence ID" value="LPERR03G17890.1"/>
    <property type="gene ID" value="LPERR03G17890"/>
</dbReference>
<dbReference type="AlphaFoldDB" id="A0A0D9VV39"/>
<evidence type="ECO:0000256" key="1">
    <source>
        <dbReference type="SAM" id="MobiDB-lite"/>
    </source>
</evidence>
<dbReference type="EnsemblPlants" id="LPERR03G17890.1">
    <property type="protein sequence ID" value="LPERR03G17890.1"/>
    <property type="gene ID" value="LPERR03G17890"/>
</dbReference>
<feature type="compositionally biased region" description="Low complexity" evidence="1">
    <location>
        <begin position="17"/>
        <end position="40"/>
    </location>
</feature>
<sequence length="148" mass="16305">MEEALHRGSCARSDPHSSISSPCTVSSVSSGFFASSPSSVRTSYQVNNSPNSSCVVEFIQTSEEEVAAHFKPQSSQKKIPIDPEGKAFFQLMSEPVKKKLLSDYDRTFAKAYNYKSKKKSKQVLSSENNHTKALSLYCHLGKKSSDNS</sequence>
<protein>
    <submittedName>
        <fullName evidence="2">Uncharacterized protein</fullName>
    </submittedName>
</protein>
<feature type="region of interest" description="Disordered" evidence="1">
    <location>
        <begin position="1"/>
        <end position="49"/>
    </location>
</feature>
<dbReference type="HOGENOM" id="CLU_1761401_0_0_1"/>